<feature type="binding site" evidence="7">
    <location>
        <position position="285"/>
    </location>
    <ligand>
        <name>ATP</name>
        <dbReference type="ChEBI" id="CHEBI:30616"/>
    </ligand>
</feature>
<feature type="binding site" evidence="7">
    <location>
        <position position="169"/>
    </location>
    <ligand>
        <name>Zn(2+)</name>
        <dbReference type="ChEBI" id="CHEBI:29105"/>
    </ligand>
</feature>
<evidence type="ECO:0000256" key="4">
    <source>
        <dbReference type="ARBA" id="ARBA00022833"/>
    </source>
</evidence>
<dbReference type="InterPro" id="IPR049940">
    <property type="entry name" value="GluQ/Sye"/>
</dbReference>
<dbReference type="PANTHER" id="PTHR43311:SF1">
    <property type="entry name" value="GLUTAMYL-Q TRNA(ASP) SYNTHETASE"/>
    <property type="match status" value="1"/>
</dbReference>
<evidence type="ECO:0000313" key="11">
    <source>
        <dbReference type="Proteomes" id="UP000277811"/>
    </source>
</evidence>
<dbReference type="HAMAP" id="MF_01428">
    <property type="entry name" value="Glu_Q_tRNA_synth"/>
    <property type="match status" value="1"/>
</dbReference>
<dbReference type="InterPro" id="IPR014729">
    <property type="entry name" value="Rossmann-like_a/b/a_fold"/>
</dbReference>
<dbReference type="GO" id="GO:0006424">
    <property type="term" value="P:glutamyl-tRNA aminoacylation"/>
    <property type="evidence" value="ECO:0007669"/>
    <property type="project" value="InterPro"/>
</dbReference>
<dbReference type="Pfam" id="PF00749">
    <property type="entry name" value="tRNA-synt_1c"/>
    <property type="match status" value="1"/>
</dbReference>
<feature type="short sequence motif" description="'HIGH' region" evidence="7">
    <location>
        <begin position="47"/>
        <end position="57"/>
    </location>
</feature>
<sequence>MQKKFTKLIFLEEFEGQGTVKVGIKAGRGMSEIKNQQEPMLRGRFAPSPTGEMHLGNAWTALLAWLQVRAARGTMVLRLEDLDPDRSRPEYGAGLMDDLTWLGLDWDEGPDRGGLYGPYRQSQRRHLYQQALEQLAAAGLIYPCYCTRAQLAASAPHAGSGERIYSGLCRRRPPVSGDEGLHPALRLVVPSGTISFTDGVRGLIRQDVQRETGDFVVRRSDGIHAYQLAVVVDDAAMKITAVLRGDDLLSSTPRQLLLYKLLQLSLPAFTHVPLLISEDGHRLSKRQRDLSITALRRRGVKATAIIGYLAWKAGLIEKRQPVMPSDLVAGFTLSGIPAGPVIVERDLTF</sequence>
<comment type="function">
    <text evidence="7">Catalyzes the tRNA-independent activation of glutamate in presence of ATP and the subsequent transfer of glutamate onto a tRNA(Asp). Glutamate is transferred on the 2-amino-5-(4,5-dihydroxy-2-cyclopenten-1-yl) moiety of the queuosine in the wobble position of the QUC anticodon.</text>
</comment>
<name>A0A498R722_9FIRM</name>
<dbReference type="SUPFAM" id="SSF52374">
    <property type="entry name" value="Nucleotidylyl transferase"/>
    <property type="match status" value="1"/>
</dbReference>
<feature type="binding site" evidence="7">
    <location>
        <position position="144"/>
    </location>
    <ligand>
        <name>Zn(2+)</name>
        <dbReference type="ChEBI" id="CHEBI:29105"/>
    </ligand>
</feature>
<dbReference type="NCBIfam" id="NF004314">
    <property type="entry name" value="PRK05710.1-3"/>
    <property type="match status" value="1"/>
</dbReference>
<evidence type="ECO:0000313" key="10">
    <source>
        <dbReference type="EMBL" id="VBB06999.1"/>
    </source>
</evidence>
<evidence type="ECO:0000256" key="3">
    <source>
        <dbReference type="ARBA" id="ARBA00022741"/>
    </source>
</evidence>
<organism evidence="10 11">
    <name type="scientific">Lucifera butyrica</name>
    <dbReference type="NCBI Taxonomy" id="1351585"/>
    <lineage>
        <taxon>Bacteria</taxon>
        <taxon>Bacillati</taxon>
        <taxon>Bacillota</taxon>
        <taxon>Negativicutes</taxon>
        <taxon>Veillonellales</taxon>
        <taxon>Veillonellaceae</taxon>
        <taxon>Lucifera</taxon>
    </lineage>
</organism>
<dbReference type="NCBIfam" id="NF004315">
    <property type="entry name" value="PRK05710.1-4"/>
    <property type="match status" value="1"/>
</dbReference>
<dbReference type="InterPro" id="IPR000924">
    <property type="entry name" value="Glu/Gln-tRNA-synth"/>
</dbReference>
<evidence type="ECO:0000256" key="6">
    <source>
        <dbReference type="ARBA" id="ARBA00023146"/>
    </source>
</evidence>
<reference evidence="10 11" key="1">
    <citation type="submission" date="2018-06" db="EMBL/GenBank/DDBJ databases">
        <authorList>
            <person name="Strepis N."/>
        </authorList>
    </citation>
    <scope>NUCLEOTIDE SEQUENCE [LARGE SCALE GENOMIC DNA]</scope>
    <source>
        <strain evidence="10">LUCI</strain>
    </source>
</reference>
<feature type="domain" description="Glutamyl/glutaminyl-tRNA synthetase class Ib catalytic" evidence="9">
    <location>
        <begin position="41"/>
        <end position="310"/>
    </location>
</feature>
<keyword evidence="4 7" id="KW-0862">Zinc</keyword>
<dbReference type="AlphaFoldDB" id="A0A498R722"/>
<feature type="binding site" evidence="7">
    <location>
        <position position="165"/>
    </location>
    <ligand>
        <name>Zn(2+)</name>
        <dbReference type="ChEBI" id="CHEBI:29105"/>
    </ligand>
</feature>
<evidence type="ECO:0000256" key="5">
    <source>
        <dbReference type="ARBA" id="ARBA00022840"/>
    </source>
</evidence>
<accession>A0A498R722</accession>
<dbReference type="GO" id="GO:0005524">
    <property type="term" value="F:ATP binding"/>
    <property type="evidence" value="ECO:0007669"/>
    <property type="project" value="UniProtKB-KW"/>
</dbReference>
<dbReference type="Gene3D" id="3.40.50.620">
    <property type="entry name" value="HUPs"/>
    <property type="match status" value="1"/>
</dbReference>
<keyword evidence="6 7" id="KW-0030">Aminoacyl-tRNA synthetase</keyword>
<dbReference type="NCBIfam" id="TIGR03838">
    <property type="entry name" value="queuosine_YadB"/>
    <property type="match status" value="1"/>
</dbReference>
<evidence type="ECO:0000256" key="7">
    <source>
        <dbReference type="HAMAP-Rule" id="MF_01428"/>
    </source>
</evidence>
<comment type="similarity">
    <text evidence="7">Belongs to the class-I aminoacyl-tRNA synthetase family. GluQ subfamily.</text>
</comment>
<keyword evidence="8" id="KW-0648">Protein biosynthesis</keyword>
<feature type="short sequence motif" description="'KMSKS' region" evidence="7">
    <location>
        <begin position="282"/>
        <end position="286"/>
    </location>
</feature>
<gene>
    <name evidence="7" type="primary">gluQ</name>
    <name evidence="10" type="ORF">LUCI_2243</name>
</gene>
<dbReference type="EMBL" id="UPPP01000070">
    <property type="protein sequence ID" value="VBB06999.1"/>
    <property type="molecule type" value="Genomic_DNA"/>
</dbReference>
<dbReference type="InterPro" id="IPR001412">
    <property type="entry name" value="aa-tRNA-synth_I_CS"/>
</dbReference>
<feature type="binding site" evidence="7">
    <location>
        <position position="80"/>
    </location>
    <ligand>
        <name>L-glutamate</name>
        <dbReference type="ChEBI" id="CHEBI:29985"/>
    </ligand>
</feature>
<dbReference type="EC" id="6.1.1.-" evidence="7"/>
<evidence type="ECO:0000256" key="8">
    <source>
        <dbReference type="RuleBase" id="RU363037"/>
    </source>
</evidence>
<comment type="cofactor">
    <cofactor evidence="7">
        <name>Zn(2+)</name>
        <dbReference type="ChEBI" id="CHEBI:29105"/>
    </cofactor>
    <text evidence="7">Binds 1 zinc ion per subunit.</text>
</comment>
<dbReference type="InterPro" id="IPR020058">
    <property type="entry name" value="Glu/Gln-tRNA-synth_Ib_cat-dom"/>
</dbReference>
<keyword evidence="11" id="KW-1185">Reference proteome</keyword>
<dbReference type="GO" id="GO:0004818">
    <property type="term" value="F:glutamate-tRNA ligase activity"/>
    <property type="evidence" value="ECO:0007669"/>
    <property type="project" value="TreeGrafter"/>
</dbReference>
<dbReference type="GO" id="GO:0008270">
    <property type="term" value="F:zinc ion binding"/>
    <property type="evidence" value="ECO:0007669"/>
    <property type="project" value="UniProtKB-UniRule"/>
</dbReference>
<dbReference type="GO" id="GO:0006400">
    <property type="term" value="P:tRNA modification"/>
    <property type="evidence" value="ECO:0007669"/>
    <property type="project" value="InterPro"/>
</dbReference>
<dbReference type="Proteomes" id="UP000277811">
    <property type="component" value="Unassembled WGS sequence"/>
</dbReference>
<evidence type="ECO:0000256" key="1">
    <source>
        <dbReference type="ARBA" id="ARBA00022598"/>
    </source>
</evidence>
<keyword evidence="2 7" id="KW-0479">Metal-binding</keyword>
<dbReference type="GO" id="GO:0005829">
    <property type="term" value="C:cytosol"/>
    <property type="evidence" value="ECO:0007669"/>
    <property type="project" value="TreeGrafter"/>
</dbReference>
<dbReference type="PRINTS" id="PR00987">
    <property type="entry name" value="TRNASYNTHGLU"/>
</dbReference>
<evidence type="ECO:0000259" key="9">
    <source>
        <dbReference type="Pfam" id="PF00749"/>
    </source>
</evidence>
<dbReference type="InterPro" id="IPR022380">
    <property type="entry name" value="Glu-Q_tRNA(Asp)_Synthase"/>
</dbReference>
<feature type="binding site" evidence="7">
    <location>
        <begin position="44"/>
        <end position="48"/>
    </location>
    <ligand>
        <name>L-glutamate</name>
        <dbReference type="ChEBI" id="CHEBI:29985"/>
    </ligand>
</feature>
<evidence type="ECO:0000256" key="2">
    <source>
        <dbReference type="ARBA" id="ARBA00022723"/>
    </source>
</evidence>
<keyword evidence="1 7" id="KW-0436">Ligase</keyword>
<feature type="binding site" evidence="7">
    <location>
        <position position="146"/>
    </location>
    <ligand>
        <name>Zn(2+)</name>
        <dbReference type="ChEBI" id="CHEBI:29105"/>
    </ligand>
</feature>
<keyword evidence="5 7" id="KW-0067">ATP-binding</keyword>
<dbReference type="PANTHER" id="PTHR43311">
    <property type="entry name" value="GLUTAMATE--TRNA LIGASE"/>
    <property type="match status" value="1"/>
</dbReference>
<protein>
    <recommendedName>
        <fullName evidence="7">Glutamyl-Q tRNA(Asp) synthetase</fullName>
        <shortName evidence="7">Glu-Q-RSs</shortName>
        <ecNumber evidence="7">6.1.1.-</ecNumber>
    </recommendedName>
</protein>
<dbReference type="PROSITE" id="PS00178">
    <property type="entry name" value="AA_TRNA_LIGASE_I"/>
    <property type="match status" value="1"/>
</dbReference>
<feature type="binding site" evidence="7">
    <location>
        <position position="226"/>
    </location>
    <ligand>
        <name>L-glutamate</name>
        <dbReference type="ChEBI" id="CHEBI:29985"/>
    </ligand>
</feature>
<feature type="binding site" evidence="7">
    <location>
        <position position="244"/>
    </location>
    <ligand>
        <name>L-glutamate</name>
        <dbReference type="ChEBI" id="CHEBI:29985"/>
    </ligand>
</feature>
<proteinExistence type="inferred from homology"/>
<keyword evidence="3 7" id="KW-0547">Nucleotide-binding</keyword>